<dbReference type="WBParaSite" id="maker-uti_cns_0003519-snap-gene-0.6-mRNA-1">
    <property type="protein sequence ID" value="maker-uti_cns_0003519-snap-gene-0.6-mRNA-1"/>
    <property type="gene ID" value="maker-uti_cns_0003519-snap-gene-0.6"/>
</dbReference>
<dbReference type="Pfam" id="PF13843">
    <property type="entry name" value="DDE_Tnp_1_7"/>
    <property type="match status" value="1"/>
</dbReference>
<feature type="domain" description="PiggyBac transposable element-derived protein" evidence="1">
    <location>
        <begin position="1"/>
        <end position="179"/>
    </location>
</feature>
<keyword evidence="2" id="KW-1185">Reference proteome</keyword>
<name>A0A1I8GX04_9PLAT</name>
<proteinExistence type="predicted"/>
<evidence type="ECO:0000313" key="2">
    <source>
        <dbReference type="Proteomes" id="UP000095280"/>
    </source>
</evidence>
<dbReference type="InterPro" id="IPR029526">
    <property type="entry name" value="PGBD"/>
</dbReference>
<protein>
    <submittedName>
        <fullName evidence="3">DDE_Tnp_1_7 domain-containing protein</fullName>
    </submittedName>
</protein>
<dbReference type="Proteomes" id="UP000095280">
    <property type="component" value="Unplaced"/>
</dbReference>
<dbReference type="AlphaFoldDB" id="A0A1I8GX04"/>
<evidence type="ECO:0000313" key="3">
    <source>
        <dbReference type="WBParaSite" id="maker-uti_cns_0003519-snap-gene-0.6-mRNA-1"/>
    </source>
</evidence>
<dbReference type="PANTHER" id="PTHR46599:SF3">
    <property type="entry name" value="PIGGYBAC TRANSPOSABLE ELEMENT-DERIVED PROTEIN 4"/>
    <property type="match status" value="1"/>
</dbReference>
<organism evidence="2 3">
    <name type="scientific">Macrostomum lignano</name>
    <dbReference type="NCBI Taxonomy" id="282301"/>
    <lineage>
        <taxon>Eukaryota</taxon>
        <taxon>Metazoa</taxon>
        <taxon>Spiralia</taxon>
        <taxon>Lophotrochozoa</taxon>
        <taxon>Platyhelminthes</taxon>
        <taxon>Rhabditophora</taxon>
        <taxon>Macrostomorpha</taxon>
        <taxon>Macrostomida</taxon>
        <taxon>Macrostomidae</taxon>
        <taxon>Macrostomum</taxon>
    </lineage>
</organism>
<dbReference type="PANTHER" id="PTHR46599">
    <property type="entry name" value="PIGGYBAC TRANSPOSABLE ELEMENT-DERIVED PROTEIN 4"/>
    <property type="match status" value="1"/>
</dbReference>
<evidence type="ECO:0000259" key="1">
    <source>
        <dbReference type="Pfam" id="PF13843"/>
    </source>
</evidence>
<reference evidence="3" key="1">
    <citation type="submission" date="2016-11" db="UniProtKB">
        <authorList>
            <consortium name="WormBaseParasite"/>
        </authorList>
    </citation>
    <scope>IDENTIFICATION</scope>
</reference>
<sequence>GYLWNLAVHSSLEKNLKFGANLDCNGLSFSEKVVVELSQNLLNLGYHIFLDSWFSSNRLALWLLERSTLVTGTPTSSRFARNSNVLACKFVDKKQSGTKIVYVIDTSGQAGCVNVTRIRRGGVEEVIPKPVCIANYSPFMGGVDRLDSGLQPYHPNRKTQKWFQKLGFHIILLLVRNVWIVYQNAGGTKSFLSFLEVAIKNLIEQSGPGRRCVSVRVGRAPAAAGHIPSKSGQVVGQNRPRRRCRQCQKKIVYVCSQCPGVPSLCFVNCFGTWHNN</sequence>
<accession>A0A1I8GX04</accession>